<accession>A0A0A0MAK6</accession>
<feature type="domain" description="Transposase IS116/IS110/IS902 C-terminal" evidence="2">
    <location>
        <begin position="213"/>
        <end position="291"/>
    </location>
</feature>
<name>A0A0A0MAK6_9GAMM</name>
<dbReference type="Pfam" id="PF01548">
    <property type="entry name" value="DEDD_Tnp_IS110"/>
    <property type="match status" value="1"/>
</dbReference>
<evidence type="ECO:0000313" key="3">
    <source>
        <dbReference type="EMBL" id="KGO99152.1"/>
    </source>
</evidence>
<protein>
    <submittedName>
        <fullName evidence="3">Transposase</fullName>
    </submittedName>
</protein>
<dbReference type="STRING" id="1385515.GCA_000423325_00428"/>
<proteinExistence type="predicted"/>
<feature type="domain" description="Transposase IS110-like N-terminal" evidence="1">
    <location>
        <begin position="7"/>
        <end position="148"/>
    </location>
</feature>
<dbReference type="RefSeq" id="WP_027068967.1">
    <property type="nucleotide sequence ID" value="NZ_AUHT01000004.1"/>
</dbReference>
<evidence type="ECO:0000259" key="2">
    <source>
        <dbReference type="Pfam" id="PF02371"/>
    </source>
</evidence>
<dbReference type="GO" id="GO:0003677">
    <property type="term" value="F:DNA binding"/>
    <property type="evidence" value="ECO:0007669"/>
    <property type="project" value="InterPro"/>
</dbReference>
<keyword evidence="4" id="KW-1185">Reference proteome</keyword>
<dbReference type="Proteomes" id="UP000030003">
    <property type="component" value="Unassembled WGS sequence"/>
</dbReference>
<dbReference type="InterPro" id="IPR003346">
    <property type="entry name" value="Transposase_20"/>
</dbReference>
<sequence>MGTITMGVDLAKQMFSVSELDGGGRVRQRRDLKRDAFAAWLVQLPPGTVVAMEACSGAHHWARRCLEHGLVPRLMAAQFVKPFRQSQGNKNDRNDAEAIATAARQGNMRFVAVKAMDQQARLAWHRVREGYKAEGLAISNRLRGLLAEFGLLVARSDHALRRALGDEAVRQQLPAMLHRLLDDLQQHWQEVRERIAACDAGIAAHAKADVRSQRAQQILGVGPLTADALVATVGDGRDFKHGRQMSAWLGLTPTQHSSGGKQRLGHYSRGDGYLRTLLIQGARSSLQRAKAIAPEKASAEQVWIRDLAQRLPFGKVLVAIANKHARQLWAMLARGEDYDPEAWLRHPMVQRPANKNRLAVAA</sequence>
<dbReference type="Pfam" id="PF02371">
    <property type="entry name" value="Transposase_20"/>
    <property type="match status" value="1"/>
</dbReference>
<comment type="caution">
    <text evidence="3">The sequence shown here is derived from an EMBL/GenBank/DDBJ whole genome shotgun (WGS) entry which is preliminary data.</text>
</comment>
<dbReference type="EMBL" id="AVBH01000028">
    <property type="protein sequence ID" value="KGO99152.1"/>
    <property type="molecule type" value="Genomic_DNA"/>
</dbReference>
<dbReference type="GO" id="GO:0004803">
    <property type="term" value="F:transposase activity"/>
    <property type="evidence" value="ECO:0007669"/>
    <property type="project" value="InterPro"/>
</dbReference>
<dbReference type="PANTHER" id="PTHR33055">
    <property type="entry name" value="TRANSPOSASE FOR INSERTION SEQUENCE ELEMENT IS1111A"/>
    <property type="match status" value="1"/>
</dbReference>
<gene>
    <name evidence="3" type="ORF">N791_10855</name>
</gene>
<dbReference type="GO" id="GO:0006313">
    <property type="term" value="P:DNA transposition"/>
    <property type="evidence" value="ECO:0007669"/>
    <property type="project" value="InterPro"/>
</dbReference>
<evidence type="ECO:0000259" key="1">
    <source>
        <dbReference type="Pfam" id="PF01548"/>
    </source>
</evidence>
<reference evidence="3 4" key="1">
    <citation type="submission" date="2013-08" db="EMBL/GenBank/DDBJ databases">
        <title>Genomic analysis of Lysobacter defluvii.</title>
        <authorList>
            <person name="Wang Q."/>
            <person name="Wang G."/>
        </authorList>
    </citation>
    <scope>NUCLEOTIDE SEQUENCE [LARGE SCALE GENOMIC DNA]</scope>
    <source>
        <strain evidence="3 4">IMMIB APB-9</strain>
    </source>
</reference>
<dbReference type="PANTHER" id="PTHR33055:SF3">
    <property type="entry name" value="PUTATIVE TRANSPOSASE FOR IS117-RELATED"/>
    <property type="match status" value="1"/>
</dbReference>
<dbReference type="AlphaFoldDB" id="A0A0A0MAK6"/>
<evidence type="ECO:0000313" key="4">
    <source>
        <dbReference type="Proteomes" id="UP000030003"/>
    </source>
</evidence>
<dbReference type="eggNOG" id="COG3547">
    <property type="taxonomic scope" value="Bacteria"/>
</dbReference>
<dbReference type="NCBIfam" id="NF033542">
    <property type="entry name" value="transpos_IS110"/>
    <property type="match status" value="1"/>
</dbReference>
<dbReference type="InterPro" id="IPR002525">
    <property type="entry name" value="Transp_IS110-like_N"/>
</dbReference>
<dbReference type="InterPro" id="IPR047650">
    <property type="entry name" value="Transpos_IS110"/>
</dbReference>
<dbReference type="OrthoDB" id="5289737at2"/>
<organism evidence="3 4">
    <name type="scientific">Lysobacter defluvii IMMIB APB-9 = DSM 18482</name>
    <dbReference type="NCBI Taxonomy" id="1385515"/>
    <lineage>
        <taxon>Bacteria</taxon>
        <taxon>Pseudomonadati</taxon>
        <taxon>Pseudomonadota</taxon>
        <taxon>Gammaproteobacteria</taxon>
        <taxon>Lysobacterales</taxon>
        <taxon>Lysobacteraceae</taxon>
        <taxon>Novilysobacter</taxon>
    </lineage>
</organism>